<dbReference type="Proteomes" id="UP001222027">
    <property type="component" value="Unassembled WGS sequence"/>
</dbReference>
<comment type="caution">
    <text evidence="1">The sequence shown here is derived from an EMBL/GenBank/DDBJ whole genome shotgun (WGS) entry which is preliminary data.</text>
</comment>
<sequence>MQRDWFSRSFASAMSTEAVFISAIITGAFKDGRQITDRVDRGSAGEGLFAEEEARTLDVECGALPQKPQLPKQRDWSSRSFASAMPTEAIFFFPAIIAGAFEDDGGQIIDRLDRG</sequence>
<protein>
    <submittedName>
        <fullName evidence="1">Uncharacterized protein</fullName>
    </submittedName>
</protein>
<evidence type="ECO:0000313" key="1">
    <source>
        <dbReference type="EMBL" id="KAJ8475928.1"/>
    </source>
</evidence>
<keyword evidence="2" id="KW-1185">Reference proteome</keyword>
<proteinExistence type="predicted"/>
<gene>
    <name evidence="1" type="ORF">OPV22_019655</name>
</gene>
<accession>A0AAV8QIC9</accession>
<dbReference type="AlphaFoldDB" id="A0AAV8QIC9"/>
<evidence type="ECO:0000313" key="2">
    <source>
        <dbReference type="Proteomes" id="UP001222027"/>
    </source>
</evidence>
<reference evidence="1 2" key="1">
    <citation type="submission" date="2022-12" db="EMBL/GenBank/DDBJ databases">
        <title>Chromosome-scale assembly of the Ensete ventricosum genome.</title>
        <authorList>
            <person name="Dussert Y."/>
            <person name="Stocks J."/>
            <person name="Wendawek A."/>
            <person name="Woldeyes F."/>
            <person name="Nichols R.A."/>
            <person name="Borrell J.S."/>
        </authorList>
    </citation>
    <scope>NUCLEOTIDE SEQUENCE [LARGE SCALE GENOMIC DNA]</scope>
    <source>
        <strain evidence="2">cv. Maze</strain>
        <tissue evidence="1">Seeds</tissue>
    </source>
</reference>
<organism evidence="1 2">
    <name type="scientific">Ensete ventricosum</name>
    <name type="common">Abyssinian banana</name>
    <name type="synonym">Musa ensete</name>
    <dbReference type="NCBI Taxonomy" id="4639"/>
    <lineage>
        <taxon>Eukaryota</taxon>
        <taxon>Viridiplantae</taxon>
        <taxon>Streptophyta</taxon>
        <taxon>Embryophyta</taxon>
        <taxon>Tracheophyta</taxon>
        <taxon>Spermatophyta</taxon>
        <taxon>Magnoliopsida</taxon>
        <taxon>Liliopsida</taxon>
        <taxon>Zingiberales</taxon>
        <taxon>Musaceae</taxon>
        <taxon>Ensete</taxon>
    </lineage>
</organism>
<name>A0AAV8QIC9_ENSVE</name>
<dbReference type="EMBL" id="JAQQAF010000006">
    <property type="protein sequence ID" value="KAJ8475928.1"/>
    <property type="molecule type" value="Genomic_DNA"/>
</dbReference>